<evidence type="ECO:0000313" key="7">
    <source>
        <dbReference type="EMBL" id="ERS99247.1"/>
    </source>
</evidence>
<dbReference type="HOGENOM" id="CLU_024810_3_0_1"/>
<protein>
    <recommendedName>
        <fullName evidence="9">G-protein coupled receptors family 2 profile 2 domain-containing protein</fullName>
    </recommendedName>
</protein>
<evidence type="ECO:0000256" key="6">
    <source>
        <dbReference type="SAM" id="Phobius"/>
    </source>
</evidence>
<dbReference type="SUPFAM" id="SSF81321">
    <property type="entry name" value="Family A G protein-coupled receptor-like"/>
    <property type="match status" value="1"/>
</dbReference>
<dbReference type="Gene3D" id="1.20.1070.10">
    <property type="entry name" value="Rhodopsin 7-helix transmembrane proteins"/>
    <property type="match status" value="1"/>
</dbReference>
<feature type="transmembrane region" description="Helical" evidence="6">
    <location>
        <begin position="163"/>
        <end position="190"/>
    </location>
</feature>
<keyword evidence="8" id="KW-1185">Reference proteome</keyword>
<evidence type="ECO:0008006" key="9">
    <source>
        <dbReference type="Google" id="ProtNLM"/>
    </source>
</evidence>
<dbReference type="eggNOG" id="ENOG502SK4X">
    <property type="taxonomic scope" value="Eukaryota"/>
</dbReference>
<evidence type="ECO:0000256" key="1">
    <source>
        <dbReference type="ARBA" id="ARBA00004141"/>
    </source>
</evidence>
<dbReference type="OrthoDB" id="18453at2759"/>
<comment type="subcellular location">
    <subcellularLocation>
        <location evidence="1">Membrane</location>
        <topology evidence="1">Multi-pass membrane protein</topology>
    </subcellularLocation>
</comment>
<keyword evidence="2 6" id="KW-0812">Transmembrane</keyword>
<feature type="region of interest" description="Disordered" evidence="5">
    <location>
        <begin position="259"/>
        <end position="314"/>
    </location>
</feature>
<evidence type="ECO:0000256" key="5">
    <source>
        <dbReference type="SAM" id="MobiDB-lite"/>
    </source>
</evidence>
<reference evidence="8" key="1">
    <citation type="journal article" date="2014" name="Genome Announc.">
        <title>Genome sequence of the pathogenic fungus Sporothrix schenckii (ATCC 58251).</title>
        <authorList>
            <person name="Cuomo C.A."/>
            <person name="Rodriguez-Del Valle N."/>
            <person name="Perez-Sanchez L."/>
            <person name="Abouelleil A."/>
            <person name="Goldberg J."/>
            <person name="Young S."/>
            <person name="Zeng Q."/>
            <person name="Birren B.W."/>
        </authorList>
    </citation>
    <scope>NUCLEOTIDE SEQUENCE [LARGE SCALE GENOMIC DNA]</scope>
    <source>
        <strain evidence="8">ATCC 58251 / de Perez 2211183</strain>
    </source>
</reference>
<evidence type="ECO:0000256" key="3">
    <source>
        <dbReference type="ARBA" id="ARBA00022989"/>
    </source>
</evidence>
<feature type="compositionally biased region" description="Polar residues" evidence="5">
    <location>
        <begin position="224"/>
        <end position="233"/>
    </location>
</feature>
<feature type="transmembrane region" description="Helical" evidence="6">
    <location>
        <begin position="20"/>
        <end position="39"/>
    </location>
</feature>
<dbReference type="GO" id="GO:0007189">
    <property type="term" value="P:adenylate cyclase-activating G protein-coupled receptor signaling pathway"/>
    <property type="evidence" value="ECO:0007669"/>
    <property type="project" value="TreeGrafter"/>
</dbReference>
<feature type="transmembrane region" description="Helical" evidence="6">
    <location>
        <begin position="92"/>
        <end position="110"/>
    </location>
</feature>
<dbReference type="GO" id="GO:0005886">
    <property type="term" value="C:plasma membrane"/>
    <property type="evidence" value="ECO:0007669"/>
    <property type="project" value="TreeGrafter"/>
</dbReference>
<sequence>MTISADQLRALQIVERTASSLSVVGIATIIITFFSSRYFRNPIDRLILINAFYNAFDVTATLISLSGPAAGNGSALCQFQGFLMQMFPLADVLWTLAMAIDVFLIVYYQYDANALRRLEIKYIGAITAITFTPAFVFLFIHTAEKGHMYGSVTLWCAIAPKWVMFRIIFYYAPIWIIIGIVFILYCMVGWKIVKGKRALRSIESDIIPLDLQQTAEKDDDDNTTESTQNTKSTEGAEGTTRNAIGLAVSSSTRTLGPHTSMHGGMAASAPTTKGHTAKAWSRDGTESISPLRPVDNFGSSPDQSGSASFSMSPSLSSHKWQANRSALSLRQYLLMPVMFFVVLMVIWVAPTTNRLLSFVEPSFVSFPLYIAVGATGSLRGFWNGCVFLAVGLRSRQSQRRLEAVRPGHYR</sequence>
<dbReference type="Pfam" id="PF05462">
    <property type="entry name" value="Dicty_CAR"/>
    <property type="match status" value="1"/>
</dbReference>
<evidence type="ECO:0000256" key="4">
    <source>
        <dbReference type="ARBA" id="ARBA00023136"/>
    </source>
</evidence>
<organism evidence="7 8">
    <name type="scientific">Sporothrix schenckii (strain ATCC 58251 / de Perez 2211183)</name>
    <name type="common">Rose-picker's disease fungus</name>
    <dbReference type="NCBI Taxonomy" id="1391915"/>
    <lineage>
        <taxon>Eukaryota</taxon>
        <taxon>Fungi</taxon>
        <taxon>Dikarya</taxon>
        <taxon>Ascomycota</taxon>
        <taxon>Pezizomycotina</taxon>
        <taxon>Sordariomycetes</taxon>
        <taxon>Sordariomycetidae</taxon>
        <taxon>Ophiostomatales</taxon>
        <taxon>Ophiostomataceae</taxon>
        <taxon>Sporothrix</taxon>
    </lineage>
</organism>
<dbReference type="AlphaFoldDB" id="U7PUG7"/>
<feature type="transmembrane region" description="Helical" evidence="6">
    <location>
        <begin position="332"/>
        <end position="349"/>
    </location>
</feature>
<evidence type="ECO:0000313" key="8">
    <source>
        <dbReference type="Proteomes" id="UP000018087"/>
    </source>
</evidence>
<evidence type="ECO:0000256" key="2">
    <source>
        <dbReference type="ARBA" id="ARBA00022692"/>
    </source>
</evidence>
<proteinExistence type="predicted"/>
<gene>
    <name evidence="7" type="ORF">HMPREF1624_04445</name>
</gene>
<keyword evidence="3 6" id="KW-1133">Transmembrane helix</keyword>
<dbReference type="Proteomes" id="UP000018087">
    <property type="component" value="Unassembled WGS sequence"/>
</dbReference>
<dbReference type="PANTHER" id="PTHR23112">
    <property type="entry name" value="G PROTEIN-COUPLED RECEPTOR 157-RELATED"/>
    <property type="match status" value="1"/>
</dbReference>
<feature type="region of interest" description="Disordered" evidence="5">
    <location>
        <begin position="213"/>
        <end position="243"/>
    </location>
</feature>
<name>U7PUG7_SPOS1</name>
<dbReference type="EMBL" id="KI440845">
    <property type="protein sequence ID" value="ERS99247.1"/>
    <property type="molecule type" value="Genomic_DNA"/>
</dbReference>
<dbReference type="PANTHER" id="PTHR23112:SF0">
    <property type="entry name" value="TRANSMEMBRANE PROTEIN 116"/>
    <property type="match status" value="1"/>
</dbReference>
<keyword evidence="4 6" id="KW-0472">Membrane</keyword>
<feature type="transmembrane region" description="Helical" evidence="6">
    <location>
        <begin position="46"/>
        <end position="65"/>
    </location>
</feature>
<dbReference type="GO" id="GO:0004930">
    <property type="term" value="F:G protein-coupled receptor activity"/>
    <property type="evidence" value="ECO:0007669"/>
    <property type="project" value="TreeGrafter"/>
</dbReference>
<feature type="compositionally biased region" description="Low complexity" evidence="5">
    <location>
        <begin position="304"/>
        <end position="314"/>
    </location>
</feature>
<feature type="transmembrane region" description="Helical" evidence="6">
    <location>
        <begin position="369"/>
        <end position="392"/>
    </location>
</feature>
<feature type="transmembrane region" description="Helical" evidence="6">
    <location>
        <begin position="122"/>
        <end position="143"/>
    </location>
</feature>
<accession>U7PUG7</accession>